<keyword evidence="7" id="KW-1185">Reference proteome</keyword>
<feature type="transmembrane region" description="Helical" evidence="5">
    <location>
        <begin position="391"/>
        <end position="413"/>
    </location>
</feature>
<feature type="transmembrane region" description="Helical" evidence="5">
    <location>
        <begin position="332"/>
        <end position="353"/>
    </location>
</feature>
<feature type="transmembrane region" description="Helical" evidence="5">
    <location>
        <begin position="235"/>
        <end position="257"/>
    </location>
</feature>
<reference evidence="6 7" key="1">
    <citation type="submission" date="2016-07" db="EMBL/GenBank/DDBJ databases">
        <authorList>
            <person name="Townsley L."/>
            <person name="Shank E.A."/>
        </authorList>
    </citation>
    <scope>NUCLEOTIDE SEQUENCE [LARGE SCALE GENOMIC DNA]</scope>
    <source>
        <strain evidence="6 7">CH01</strain>
    </source>
</reference>
<feature type="transmembrane region" description="Helical" evidence="5">
    <location>
        <begin position="46"/>
        <end position="70"/>
    </location>
</feature>
<dbReference type="PANTHER" id="PTHR11785:SF512">
    <property type="entry name" value="SOBREMESA, ISOFORM B"/>
    <property type="match status" value="1"/>
</dbReference>
<comment type="subcellular location">
    <subcellularLocation>
        <location evidence="1">Membrane</location>
        <topology evidence="1">Multi-pass membrane protein</topology>
    </subcellularLocation>
</comment>
<evidence type="ECO:0000256" key="4">
    <source>
        <dbReference type="ARBA" id="ARBA00023136"/>
    </source>
</evidence>
<keyword evidence="2 5" id="KW-0812">Transmembrane</keyword>
<dbReference type="InterPro" id="IPR002293">
    <property type="entry name" value="AA/rel_permease1"/>
</dbReference>
<dbReference type="Proteomes" id="UP000094580">
    <property type="component" value="Unassembled WGS sequence"/>
</dbReference>
<evidence type="ECO:0000256" key="2">
    <source>
        <dbReference type="ARBA" id="ARBA00022692"/>
    </source>
</evidence>
<dbReference type="Gene3D" id="1.20.1740.10">
    <property type="entry name" value="Amino acid/polyamine transporter I"/>
    <property type="match status" value="1"/>
</dbReference>
<feature type="transmembrane region" description="Helical" evidence="5">
    <location>
        <begin position="129"/>
        <end position="147"/>
    </location>
</feature>
<evidence type="ECO:0000256" key="1">
    <source>
        <dbReference type="ARBA" id="ARBA00004141"/>
    </source>
</evidence>
<name>A0ABX2ZRB8_9BACI</name>
<evidence type="ECO:0000313" key="6">
    <source>
        <dbReference type="EMBL" id="ODG91019.1"/>
    </source>
</evidence>
<evidence type="ECO:0000256" key="5">
    <source>
        <dbReference type="SAM" id="Phobius"/>
    </source>
</evidence>
<feature type="transmembrane region" description="Helical" evidence="5">
    <location>
        <begin position="12"/>
        <end position="34"/>
    </location>
</feature>
<gene>
    <name evidence="6" type="ORF">BED47_08270</name>
</gene>
<keyword evidence="3 5" id="KW-1133">Transmembrane helix</keyword>
<feature type="transmembrane region" description="Helical" evidence="5">
    <location>
        <begin position="359"/>
        <end position="379"/>
    </location>
</feature>
<feature type="transmembrane region" description="Helical" evidence="5">
    <location>
        <begin position="91"/>
        <end position="117"/>
    </location>
</feature>
<dbReference type="PIRSF" id="PIRSF006060">
    <property type="entry name" value="AA_transporter"/>
    <property type="match status" value="1"/>
</dbReference>
<dbReference type="Pfam" id="PF13520">
    <property type="entry name" value="AA_permease_2"/>
    <property type="match status" value="1"/>
</dbReference>
<organism evidence="6 7">
    <name type="scientific">Gottfriedia luciferensis</name>
    <dbReference type="NCBI Taxonomy" id="178774"/>
    <lineage>
        <taxon>Bacteria</taxon>
        <taxon>Bacillati</taxon>
        <taxon>Bacillota</taxon>
        <taxon>Bacilli</taxon>
        <taxon>Bacillales</taxon>
        <taxon>Bacillaceae</taxon>
        <taxon>Gottfriedia</taxon>
    </lineage>
</organism>
<comment type="caution">
    <text evidence="6">The sequence shown here is derived from an EMBL/GenBank/DDBJ whole genome shotgun (WGS) entry which is preliminary data.</text>
</comment>
<evidence type="ECO:0000256" key="3">
    <source>
        <dbReference type="ARBA" id="ARBA00022989"/>
    </source>
</evidence>
<keyword evidence="4 5" id="KW-0472">Membrane</keyword>
<feature type="transmembrane region" description="Helical" evidence="5">
    <location>
        <begin position="419"/>
        <end position="437"/>
    </location>
</feature>
<feature type="transmembrane region" description="Helical" evidence="5">
    <location>
        <begin position="197"/>
        <end position="223"/>
    </location>
</feature>
<dbReference type="EMBL" id="MDKC01000032">
    <property type="protein sequence ID" value="ODG91019.1"/>
    <property type="molecule type" value="Genomic_DNA"/>
</dbReference>
<dbReference type="PANTHER" id="PTHR11785">
    <property type="entry name" value="AMINO ACID TRANSPORTER"/>
    <property type="match status" value="1"/>
</dbReference>
<accession>A0ABX2ZRB8</accession>
<evidence type="ECO:0000313" key="7">
    <source>
        <dbReference type="Proteomes" id="UP000094580"/>
    </source>
</evidence>
<dbReference type="InterPro" id="IPR050598">
    <property type="entry name" value="AminoAcid_Transporter"/>
</dbReference>
<proteinExistence type="predicted"/>
<protein>
    <submittedName>
        <fullName evidence="6">Amino acid permease</fullName>
    </submittedName>
</protein>
<feature type="transmembrane region" description="Helical" evidence="5">
    <location>
        <begin position="159"/>
        <end position="177"/>
    </location>
</feature>
<sequence>MSENKLRREMGFIAALTTVIGTVIGGGVFFKATAVYGATGSASLGLLAWIIGGIITICAGLSGAELAAAIPKTGGMIAYLKHTYGDLTAYLLGWAQTIIYFPANIAALSIIFGTQAVSIFGVPANSNQFTVSIIAVVTAIFITLMNFLGAKTAGSIQSLFTFCKLIPLAILIIFGLLHEGNVTFQLFPVEVGSDRSFLPALGSALLATMFAYDGWILVGNIAGEMKNPKNDLPKAIVFGLAAVMAVYLLINISFLFVLTAEQLASTSTPATEVSKVLFGNFGGKLVSIGILISVFGTINGYTMTGMRVPYVMAREQKLPFSSWFGKLSKTGVPYNAGLFILIVAIFMMFIGGFDLLTDMLVFVIWIFYTLTFIAVYILRKREPDLKRPYKVPFLPLVLSIAIIGGIFIVVNTLMTQTILAFWGIGLTLIGLPVYYMLGKNHVVVDDE</sequence>